<keyword evidence="2" id="KW-1185">Reference proteome</keyword>
<accession>A0ABP7TWL0</accession>
<dbReference type="InterPro" id="IPR021388">
    <property type="entry name" value="DUF3024"/>
</dbReference>
<gene>
    <name evidence="1" type="ORF">GCM10022247_66650</name>
</gene>
<evidence type="ECO:0000313" key="1">
    <source>
        <dbReference type="EMBL" id="GAA4032298.1"/>
    </source>
</evidence>
<evidence type="ECO:0000313" key="2">
    <source>
        <dbReference type="Proteomes" id="UP001501747"/>
    </source>
</evidence>
<protein>
    <recommendedName>
        <fullName evidence="3">Transposase</fullName>
    </recommendedName>
</protein>
<sequence>MAVPDPHLRQILRWCEERIPEQALHQVRVECTVRTSHVTIFEVRAPLTCDNGSEWTRRPIAQLRHDGLLWRLYGPDRKARWYLLDDVPAHGSPGPLLAVVGDPARGLW</sequence>
<name>A0ABP7TWL0_9PSEU</name>
<reference evidence="2" key="1">
    <citation type="journal article" date="2019" name="Int. J. Syst. Evol. Microbiol.">
        <title>The Global Catalogue of Microorganisms (GCM) 10K type strain sequencing project: providing services to taxonomists for standard genome sequencing and annotation.</title>
        <authorList>
            <consortium name="The Broad Institute Genomics Platform"/>
            <consortium name="The Broad Institute Genome Sequencing Center for Infectious Disease"/>
            <person name="Wu L."/>
            <person name="Ma J."/>
        </authorList>
    </citation>
    <scope>NUCLEOTIDE SEQUENCE [LARGE SCALE GENOMIC DNA]</scope>
    <source>
        <strain evidence="2">JCM 17342</strain>
    </source>
</reference>
<comment type="caution">
    <text evidence="1">The sequence shown here is derived from an EMBL/GenBank/DDBJ whole genome shotgun (WGS) entry which is preliminary data.</text>
</comment>
<proteinExistence type="predicted"/>
<dbReference type="EMBL" id="BAABAL010000021">
    <property type="protein sequence ID" value="GAA4032298.1"/>
    <property type="molecule type" value="Genomic_DNA"/>
</dbReference>
<dbReference type="Proteomes" id="UP001501747">
    <property type="component" value="Unassembled WGS sequence"/>
</dbReference>
<dbReference type="Pfam" id="PF11225">
    <property type="entry name" value="DUF3024"/>
    <property type="match status" value="1"/>
</dbReference>
<organism evidence="1 2">
    <name type="scientific">Allokutzneria multivorans</name>
    <dbReference type="NCBI Taxonomy" id="1142134"/>
    <lineage>
        <taxon>Bacteria</taxon>
        <taxon>Bacillati</taxon>
        <taxon>Actinomycetota</taxon>
        <taxon>Actinomycetes</taxon>
        <taxon>Pseudonocardiales</taxon>
        <taxon>Pseudonocardiaceae</taxon>
        <taxon>Allokutzneria</taxon>
    </lineage>
</organism>
<evidence type="ECO:0008006" key="3">
    <source>
        <dbReference type="Google" id="ProtNLM"/>
    </source>
</evidence>